<sequence length="1258" mass="139712">MVFPHEKPSAERSSDAPKRNEVAAPGCQRHAEPYARWVRMDACRDPAGTRNRFPVPGSSLLPGTRVLPTLPLLFALASVCVNTPAVVAKGSNNRHEETKSLQGIPGTTVLMGKIFYYPVPVFAFQGMKTQYKVTLASGADLPKWLDFNPNTNTLQGLPMAGESGVYLLNVAASGRTHAQKTPRTAGNFTIHVQDGILFLDTEGSLNHMPKSYQCGKDVPITSAEIIISTGAETLKVQERLYIVCTMAEYLHLDSSLLTLLQHTDSAQRGSQSLTVLAEDTGHIDFMVNHYVGLFWPVKCGGFAMLHEFIQVLQHNVDSRHLSQLLGYEIAGWRILRGGYERKSPRRQRRRLMITPTPTLKPIRITQRPAAGVASRPLSSTVPSRLVTQLVVSPTQSLSSFCEESIMMASYKMQNNIHLITQESLVTLEMDSVWDMPTKPPVSIMFADSSFPDLSPSLITKTVLLEVLPTTTSGTSLLLEQLEPHMPETDSYFLSTKSEVSTYHFLQDITSDTDQLSRPTYTWVINTLHEWPLTSAEAFPSKTEFHVFLPEAMSVSEAPDYSDKAKSHFPDLEMLPSASLSPETHSSLFPKASARATTLSDFTFPIDDTLPPVLASSSLSQVFANDYEQLSKPFMTIPQPNGFPLAGGKSTVSSVTQRDAQTLYPKLHFSPEASACFSGMLYSTFPSKAEAPYEPSLIILSHPDTASVLTLPVDFSSFDMSELSRPTNILCSSYGGSMLRTEMQSASILSSGTKELHSDRDLGTRRILPNVTEPTLESHKISNIKSDAVEVPLVTLFKATSHLSSSILEVVQTLLPSHQDPSTLLFPTSERLRSMESAWILPPFSVSQELQSITPGQTNTSPKVVHSIKFLTATIGCLFFFPIPANTFYDEEDGNSTRLSLQIVPADGSPLGSESWLQFNTSQQAMHGYPFDIDFQYSPQEFVLSATDSGGLTAWESFTIELLKPTNVPCHLYTIRTKTSYYSFLRERKKVSLFLEKLSLYLNSSSPKDIMVTALKPGSTVISWYNSSLCTSANRSSSWCAKDEIQEALEKLRMPDGYVSPHFVQAMLPEYKIDVIFNISYSEVCFPTTKPFDGSFNTTVPILQDKNDSTIRKTPSALLSSLCVTVGVVLIILVYWFCRYRRKIPGSQSVTFQRNSQLSHADVELDGLKPRKAPVHECRASPSPQLWIPPSVSLTSQEQYSRSIRLPHMTPSFRPPKYQLPPHYQEDYYFSAFQKTSSYKPALKFDVKVNKAAEIRCSQ</sequence>
<dbReference type="Gene3D" id="3.30.70.1040">
    <property type="entry name" value="Dystroglycan, domain 2"/>
    <property type="match status" value="1"/>
</dbReference>
<evidence type="ECO:0000313" key="7">
    <source>
        <dbReference type="Proteomes" id="UP001333110"/>
    </source>
</evidence>
<dbReference type="GO" id="GO:0016011">
    <property type="term" value="C:dystroglycan complex"/>
    <property type="evidence" value="ECO:0007669"/>
    <property type="project" value="TreeGrafter"/>
</dbReference>
<dbReference type="InterPro" id="IPR006644">
    <property type="entry name" value="Cadg"/>
</dbReference>
<dbReference type="SMART" id="SM00736">
    <property type="entry name" value="CADG"/>
    <property type="match status" value="2"/>
</dbReference>
<keyword evidence="4" id="KW-1133">Transmembrane helix</keyword>
<dbReference type="GO" id="GO:0042383">
    <property type="term" value="C:sarcolemma"/>
    <property type="evidence" value="ECO:0007669"/>
    <property type="project" value="UniProtKB-SubCell"/>
</dbReference>
<dbReference type="InterPro" id="IPR013783">
    <property type="entry name" value="Ig-like_fold"/>
</dbReference>
<dbReference type="GO" id="GO:0007411">
    <property type="term" value="P:axon guidance"/>
    <property type="evidence" value="ECO:0007669"/>
    <property type="project" value="TreeGrafter"/>
</dbReference>
<dbReference type="GO" id="GO:0016203">
    <property type="term" value="P:muscle attachment"/>
    <property type="evidence" value="ECO:0007669"/>
    <property type="project" value="TreeGrafter"/>
</dbReference>
<evidence type="ECO:0000313" key="6">
    <source>
        <dbReference type="EMBL" id="KAK4829249.1"/>
    </source>
</evidence>
<name>A0AAN7S1Z6_MYCAM</name>
<dbReference type="InterPro" id="IPR030398">
    <property type="entry name" value="SEA_DG_dom"/>
</dbReference>
<dbReference type="Gene3D" id="2.60.40.10">
    <property type="entry name" value="Immunoglobulins"/>
    <property type="match status" value="2"/>
</dbReference>
<dbReference type="PROSITE" id="PS51699">
    <property type="entry name" value="SEA_DG"/>
    <property type="match status" value="1"/>
</dbReference>
<dbReference type="Proteomes" id="UP001333110">
    <property type="component" value="Unassembled WGS sequence"/>
</dbReference>
<protein>
    <recommendedName>
        <fullName evidence="5">Peptidase S72 domain-containing protein</fullName>
    </recommendedName>
</protein>
<dbReference type="EMBL" id="JAUNZN010000001">
    <property type="protein sequence ID" value="KAK4829249.1"/>
    <property type="molecule type" value="Genomic_DNA"/>
</dbReference>
<dbReference type="InterPro" id="IPR015919">
    <property type="entry name" value="Cadherin-like_sf"/>
</dbReference>
<gene>
    <name evidence="6" type="ORF">QYF61_002535</name>
</gene>
<dbReference type="GO" id="GO:0005856">
    <property type="term" value="C:cytoskeleton"/>
    <property type="evidence" value="ECO:0007669"/>
    <property type="project" value="UniProtKB-SubCell"/>
</dbReference>
<comment type="subcellular location">
    <subcellularLocation>
        <location evidence="1">Cell membrane</location>
        <location evidence="1">Sarcolemma</location>
    </subcellularLocation>
</comment>
<keyword evidence="2 4" id="KW-0472">Membrane</keyword>
<reference evidence="6 7" key="1">
    <citation type="journal article" date="2023" name="J. Hered.">
        <title>Chromosome-level genome of the wood stork (Mycteria americana) provides insight into avian chromosome evolution.</title>
        <authorList>
            <person name="Flamio R. Jr."/>
            <person name="Ramstad K.M."/>
        </authorList>
    </citation>
    <scope>NUCLEOTIDE SEQUENCE [LARGE SCALE GENOMIC DNA]</scope>
    <source>
        <strain evidence="6">JAX WOST 10</strain>
    </source>
</reference>
<dbReference type="AlphaFoldDB" id="A0AAN7S1Z6"/>
<dbReference type="GO" id="GO:0021675">
    <property type="term" value="P:nerve development"/>
    <property type="evidence" value="ECO:0007669"/>
    <property type="project" value="TreeGrafter"/>
</dbReference>
<dbReference type="SUPFAM" id="SSF49313">
    <property type="entry name" value="Cadherin-like"/>
    <property type="match status" value="2"/>
</dbReference>
<organism evidence="6 7">
    <name type="scientific">Mycteria americana</name>
    <name type="common">Wood stork</name>
    <dbReference type="NCBI Taxonomy" id="33587"/>
    <lineage>
        <taxon>Eukaryota</taxon>
        <taxon>Metazoa</taxon>
        <taxon>Chordata</taxon>
        <taxon>Craniata</taxon>
        <taxon>Vertebrata</taxon>
        <taxon>Euteleostomi</taxon>
        <taxon>Archelosauria</taxon>
        <taxon>Archosauria</taxon>
        <taxon>Dinosauria</taxon>
        <taxon>Saurischia</taxon>
        <taxon>Theropoda</taxon>
        <taxon>Coelurosauria</taxon>
        <taxon>Aves</taxon>
        <taxon>Neognathae</taxon>
        <taxon>Neoaves</taxon>
        <taxon>Aequornithes</taxon>
        <taxon>Ciconiiformes</taxon>
        <taxon>Ciconiidae</taxon>
        <taxon>Mycteria</taxon>
    </lineage>
</organism>
<feature type="transmembrane region" description="Helical" evidence="4">
    <location>
        <begin position="1116"/>
        <end position="1137"/>
    </location>
</feature>
<dbReference type="GO" id="GO:0045211">
    <property type="term" value="C:postsynaptic membrane"/>
    <property type="evidence" value="ECO:0007669"/>
    <property type="project" value="UniProtKB-SubCell"/>
</dbReference>
<dbReference type="Pfam" id="PF05345">
    <property type="entry name" value="He_PIG"/>
    <property type="match status" value="1"/>
</dbReference>
<dbReference type="PANTHER" id="PTHR21559:SF24">
    <property type="entry name" value="DYSTROGLYCAN 1"/>
    <property type="match status" value="1"/>
</dbReference>
<proteinExistence type="predicted"/>
<evidence type="ECO:0000256" key="2">
    <source>
        <dbReference type="ARBA" id="ARBA00023136"/>
    </source>
</evidence>
<feature type="compositionally biased region" description="Basic and acidic residues" evidence="3">
    <location>
        <begin position="1"/>
        <end position="21"/>
    </location>
</feature>
<evidence type="ECO:0000259" key="5">
    <source>
        <dbReference type="PROSITE" id="PS51699"/>
    </source>
</evidence>
<feature type="region of interest" description="Disordered" evidence="3">
    <location>
        <begin position="1"/>
        <end position="25"/>
    </location>
</feature>
<keyword evidence="7" id="KW-1185">Reference proteome</keyword>
<dbReference type="GO" id="GO:0005576">
    <property type="term" value="C:extracellular region"/>
    <property type="evidence" value="ECO:0007669"/>
    <property type="project" value="UniProtKB-SubCell"/>
</dbReference>
<dbReference type="PANTHER" id="PTHR21559">
    <property type="entry name" value="DYSTROGLYCAN-RELATED"/>
    <property type="match status" value="1"/>
</dbReference>
<accession>A0AAN7S1Z6</accession>
<dbReference type="InterPro" id="IPR027468">
    <property type="entry name" value="Alpha-dystroglycan_domain_2"/>
</dbReference>
<dbReference type="GO" id="GO:0043236">
    <property type="term" value="F:laminin binding"/>
    <property type="evidence" value="ECO:0007669"/>
    <property type="project" value="TreeGrafter"/>
</dbReference>
<keyword evidence="4" id="KW-0812">Transmembrane</keyword>
<dbReference type="GO" id="GO:0002009">
    <property type="term" value="P:morphogenesis of an epithelium"/>
    <property type="evidence" value="ECO:0007669"/>
    <property type="project" value="TreeGrafter"/>
</dbReference>
<dbReference type="GO" id="GO:0005509">
    <property type="term" value="F:calcium ion binding"/>
    <property type="evidence" value="ECO:0007669"/>
    <property type="project" value="InterPro"/>
</dbReference>
<feature type="domain" description="Peptidase S72" evidence="5">
    <location>
        <begin position="964"/>
        <end position="1082"/>
    </location>
</feature>
<dbReference type="GO" id="GO:0005654">
    <property type="term" value="C:nucleoplasm"/>
    <property type="evidence" value="ECO:0007669"/>
    <property type="project" value="UniProtKB-SubCell"/>
</dbReference>
<evidence type="ECO:0000256" key="1">
    <source>
        <dbReference type="ARBA" id="ARBA00004135"/>
    </source>
</evidence>
<dbReference type="SUPFAM" id="SSF111006">
    <property type="entry name" value="Dystroglycan, domain 2"/>
    <property type="match status" value="1"/>
</dbReference>
<evidence type="ECO:0000256" key="4">
    <source>
        <dbReference type="SAM" id="Phobius"/>
    </source>
</evidence>
<evidence type="ECO:0000256" key="3">
    <source>
        <dbReference type="SAM" id="MobiDB-lite"/>
    </source>
</evidence>
<comment type="caution">
    <text evidence="6">The sequence shown here is derived from an EMBL/GenBank/DDBJ whole genome shotgun (WGS) entry which is preliminary data.</text>
</comment>